<dbReference type="PANTHER" id="PTHR43096">
    <property type="entry name" value="DNAJ HOMOLOG 1, MITOCHONDRIAL-RELATED"/>
    <property type="match status" value="1"/>
</dbReference>
<sequence>MLQFDISLGLGMKYDFGWVYDSALLLPAQGPQLNCLDLYYNLSVLSDDKKRALYDQFGEAGVKERCWGQAGAYTTNPFDLFETFFGPSMGGFSGMDQAGFRTRRRTTVSKGEDIR</sequence>
<evidence type="ECO:0000313" key="2">
    <source>
        <dbReference type="Proteomes" id="UP000288805"/>
    </source>
</evidence>
<dbReference type="Gene3D" id="1.10.287.110">
    <property type="entry name" value="DnaJ domain"/>
    <property type="match status" value="1"/>
</dbReference>
<accession>A0A438I5V8</accession>
<name>A0A438I5V8_VITVI</name>
<evidence type="ECO:0000313" key="1">
    <source>
        <dbReference type="EMBL" id="RVW92090.1"/>
    </source>
</evidence>
<dbReference type="Proteomes" id="UP000288805">
    <property type="component" value="Unassembled WGS sequence"/>
</dbReference>
<organism evidence="1 2">
    <name type="scientific">Vitis vinifera</name>
    <name type="common">Grape</name>
    <dbReference type="NCBI Taxonomy" id="29760"/>
    <lineage>
        <taxon>Eukaryota</taxon>
        <taxon>Viridiplantae</taxon>
        <taxon>Streptophyta</taxon>
        <taxon>Embryophyta</taxon>
        <taxon>Tracheophyta</taxon>
        <taxon>Spermatophyta</taxon>
        <taxon>Magnoliopsida</taxon>
        <taxon>eudicotyledons</taxon>
        <taxon>Gunneridae</taxon>
        <taxon>Pentapetalae</taxon>
        <taxon>rosids</taxon>
        <taxon>Vitales</taxon>
        <taxon>Vitaceae</taxon>
        <taxon>Viteae</taxon>
        <taxon>Vitis</taxon>
    </lineage>
</organism>
<dbReference type="SUPFAM" id="SSF46565">
    <property type="entry name" value="Chaperone J-domain"/>
    <property type="match status" value="1"/>
</dbReference>
<dbReference type="PANTHER" id="PTHR43096:SF22">
    <property type="entry name" value="MOLECULAR CHAPERONE HSP40_DNAJ FAMILY PROTEIN"/>
    <property type="match status" value="1"/>
</dbReference>
<dbReference type="AlphaFoldDB" id="A0A438I5V8"/>
<dbReference type="InterPro" id="IPR036869">
    <property type="entry name" value="J_dom_sf"/>
</dbReference>
<comment type="caution">
    <text evidence="1">The sequence shown here is derived from an EMBL/GenBank/DDBJ whole genome shotgun (WGS) entry which is preliminary data.</text>
</comment>
<proteinExistence type="predicted"/>
<protein>
    <submittedName>
        <fullName evidence="1">Uncharacterized protein</fullName>
    </submittedName>
</protein>
<reference evidence="1 2" key="1">
    <citation type="journal article" date="2018" name="PLoS Genet.">
        <title>Population sequencing reveals clonal diversity and ancestral inbreeding in the grapevine cultivar Chardonnay.</title>
        <authorList>
            <person name="Roach M.J."/>
            <person name="Johnson D.L."/>
            <person name="Bohlmann J."/>
            <person name="van Vuuren H.J."/>
            <person name="Jones S.J."/>
            <person name="Pretorius I.S."/>
            <person name="Schmidt S.A."/>
            <person name="Borneman A.R."/>
        </authorList>
    </citation>
    <scope>NUCLEOTIDE SEQUENCE [LARGE SCALE GENOMIC DNA]</scope>
    <source>
        <strain evidence="2">cv. Chardonnay</strain>
        <tissue evidence="1">Leaf</tissue>
    </source>
</reference>
<dbReference type="EMBL" id="QGNW01000140">
    <property type="protein sequence ID" value="RVW92090.1"/>
    <property type="molecule type" value="Genomic_DNA"/>
</dbReference>
<gene>
    <name evidence="1" type="ORF">CK203_037054</name>
</gene>